<proteinExistence type="predicted"/>
<dbReference type="HOGENOM" id="CLU_133782_0_0_10"/>
<dbReference type="PANTHER" id="PTHR38482">
    <property type="entry name" value="DMT FAMILY PROTEIN"/>
    <property type="match status" value="1"/>
</dbReference>
<gene>
    <name evidence="2" type="ORF">HMPREF9450_01742</name>
</gene>
<feature type="transmembrane region" description="Helical" evidence="1">
    <location>
        <begin position="102"/>
        <end position="120"/>
    </location>
</feature>
<dbReference type="STRING" id="742725.HMPREF9450_01742"/>
<dbReference type="AlphaFoldDB" id="G5HAS7"/>
<keyword evidence="3" id="KW-1185">Reference proteome</keyword>
<name>G5HAS7_9BACT</name>
<dbReference type="InterPro" id="IPR007437">
    <property type="entry name" value="DUF486"/>
</dbReference>
<organism evidence="2 3">
    <name type="scientific">Alistipes indistinctus YIT 12060</name>
    <dbReference type="NCBI Taxonomy" id="742725"/>
    <lineage>
        <taxon>Bacteria</taxon>
        <taxon>Pseudomonadati</taxon>
        <taxon>Bacteroidota</taxon>
        <taxon>Bacteroidia</taxon>
        <taxon>Bacteroidales</taxon>
        <taxon>Rikenellaceae</taxon>
        <taxon>Alistipes</taxon>
    </lineage>
</organism>
<dbReference type="PIRSF" id="PIRSF021239">
    <property type="entry name" value="UCP021239"/>
    <property type="match status" value="1"/>
</dbReference>
<dbReference type="PANTHER" id="PTHR38482:SF1">
    <property type="entry name" value="DMT FAMILY PROTEIN"/>
    <property type="match status" value="1"/>
</dbReference>
<keyword evidence="1" id="KW-0812">Transmembrane</keyword>
<dbReference type="RefSeq" id="WP_009134548.1">
    <property type="nucleotide sequence ID" value="NZ_CP102250.1"/>
</dbReference>
<protein>
    <recommendedName>
        <fullName evidence="4">DMT family protein</fullName>
    </recommendedName>
</protein>
<dbReference type="Pfam" id="PF04342">
    <property type="entry name" value="DMT_6"/>
    <property type="match status" value="1"/>
</dbReference>
<dbReference type="Proteomes" id="UP000006008">
    <property type="component" value="Unassembled WGS sequence"/>
</dbReference>
<dbReference type="PATRIC" id="fig|742725.3.peg.1837"/>
<evidence type="ECO:0008006" key="4">
    <source>
        <dbReference type="Google" id="ProtNLM"/>
    </source>
</evidence>
<dbReference type="eggNOG" id="COG3169">
    <property type="taxonomic scope" value="Bacteria"/>
</dbReference>
<feature type="transmembrane region" description="Helical" evidence="1">
    <location>
        <begin position="78"/>
        <end position="96"/>
    </location>
</feature>
<dbReference type="EMBL" id="ADLD01000013">
    <property type="protein sequence ID" value="EHB91693.1"/>
    <property type="molecule type" value="Genomic_DNA"/>
</dbReference>
<dbReference type="GeneID" id="92815228"/>
<evidence type="ECO:0000256" key="1">
    <source>
        <dbReference type="SAM" id="Phobius"/>
    </source>
</evidence>
<dbReference type="OrthoDB" id="9805206at2"/>
<keyword evidence="1" id="KW-0472">Membrane</keyword>
<keyword evidence="1" id="KW-1133">Transmembrane helix</keyword>
<sequence>MKGLWTIGLLIVSNVFMTFAWYGQLRLKGQKWFDELPLAGIVIMCWSIALLEYFFLVPANRIGFHGNDGPFSLMQLKVIQEVISLLVFTVFTLVFFKTEALRWNHAVAFILLVLAVYFIFKK</sequence>
<accession>G5HAS7</accession>
<evidence type="ECO:0000313" key="2">
    <source>
        <dbReference type="EMBL" id="EHB91693.1"/>
    </source>
</evidence>
<comment type="caution">
    <text evidence="2">The sequence shown here is derived from an EMBL/GenBank/DDBJ whole genome shotgun (WGS) entry which is preliminary data.</text>
</comment>
<reference evidence="2 3" key="1">
    <citation type="submission" date="2011-08" db="EMBL/GenBank/DDBJ databases">
        <title>The Genome Sequence of Alistipes indistinctus YIT 12060.</title>
        <authorList>
            <consortium name="The Broad Institute Genome Sequencing Platform"/>
            <person name="Earl A."/>
            <person name="Ward D."/>
            <person name="Feldgarden M."/>
            <person name="Gevers D."/>
            <person name="Morotomi M."/>
            <person name="Young S.K."/>
            <person name="Zeng Q."/>
            <person name="Gargeya S."/>
            <person name="Fitzgerald M."/>
            <person name="Haas B."/>
            <person name="Abouelleil A."/>
            <person name="Alvarado L."/>
            <person name="Arachchi H.M."/>
            <person name="Berlin A."/>
            <person name="Brown A."/>
            <person name="Chapman S.B."/>
            <person name="Chen Z."/>
            <person name="Dunbar C."/>
            <person name="Freedman E."/>
            <person name="Gearin G."/>
            <person name="Gellesch M."/>
            <person name="Goldberg J."/>
            <person name="Griggs A."/>
            <person name="Gujja S."/>
            <person name="Heiman D."/>
            <person name="Howarth C."/>
            <person name="Larson L."/>
            <person name="Lui A."/>
            <person name="MacDonald P.J.P."/>
            <person name="Montmayeur A."/>
            <person name="Murphy C."/>
            <person name="Neiman D."/>
            <person name="Pearson M."/>
            <person name="Priest M."/>
            <person name="Roberts A."/>
            <person name="Saif S."/>
            <person name="Shea T."/>
            <person name="Shenoy N."/>
            <person name="Sisk P."/>
            <person name="Stolte C."/>
            <person name="Sykes S."/>
            <person name="Wortman J."/>
            <person name="Nusbaum C."/>
            <person name="Birren B."/>
        </authorList>
    </citation>
    <scope>NUCLEOTIDE SEQUENCE [LARGE SCALE GENOMIC DNA]</scope>
    <source>
        <strain evidence="2 3">YIT 12060</strain>
    </source>
</reference>
<evidence type="ECO:0000313" key="3">
    <source>
        <dbReference type="Proteomes" id="UP000006008"/>
    </source>
</evidence>
<feature type="transmembrane region" description="Helical" evidence="1">
    <location>
        <begin position="36"/>
        <end position="57"/>
    </location>
</feature>